<accession>A0A811UZ98</accession>
<gene>
    <name evidence="2" type="ORF">CCAP1982_LOCUS12077</name>
</gene>
<protein>
    <submittedName>
        <fullName evidence="2">(Mediterranean fruit fly) hypothetical protein</fullName>
    </submittedName>
</protein>
<evidence type="ECO:0000313" key="2">
    <source>
        <dbReference type="EMBL" id="CAD7003638.1"/>
    </source>
</evidence>
<dbReference type="Proteomes" id="UP000606786">
    <property type="component" value="Unassembled WGS sequence"/>
</dbReference>
<sequence length="61" mass="6608">MSKGNTNISLWEKGNPSNVNKRDELIVEAMLAECIANKGTGANKNDGREKELTMADNVDDG</sequence>
<evidence type="ECO:0000313" key="3">
    <source>
        <dbReference type="Proteomes" id="UP000606786"/>
    </source>
</evidence>
<organism evidence="2 3">
    <name type="scientific">Ceratitis capitata</name>
    <name type="common">Mediterranean fruit fly</name>
    <name type="synonym">Tephritis capitata</name>
    <dbReference type="NCBI Taxonomy" id="7213"/>
    <lineage>
        <taxon>Eukaryota</taxon>
        <taxon>Metazoa</taxon>
        <taxon>Ecdysozoa</taxon>
        <taxon>Arthropoda</taxon>
        <taxon>Hexapoda</taxon>
        <taxon>Insecta</taxon>
        <taxon>Pterygota</taxon>
        <taxon>Neoptera</taxon>
        <taxon>Endopterygota</taxon>
        <taxon>Diptera</taxon>
        <taxon>Brachycera</taxon>
        <taxon>Muscomorpha</taxon>
        <taxon>Tephritoidea</taxon>
        <taxon>Tephritidae</taxon>
        <taxon>Ceratitis</taxon>
        <taxon>Ceratitis</taxon>
    </lineage>
</organism>
<dbReference type="EMBL" id="CAJHJT010000034">
    <property type="protein sequence ID" value="CAD7003638.1"/>
    <property type="molecule type" value="Genomic_DNA"/>
</dbReference>
<dbReference type="OrthoDB" id="7930815at2759"/>
<name>A0A811UZ98_CERCA</name>
<proteinExistence type="predicted"/>
<reference evidence="2" key="1">
    <citation type="submission" date="2020-11" db="EMBL/GenBank/DDBJ databases">
        <authorList>
            <person name="Whitehead M."/>
        </authorList>
    </citation>
    <scope>NUCLEOTIDE SEQUENCE</scope>
    <source>
        <strain evidence="2">EGII</strain>
    </source>
</reference>
<keyword evidence="3" id="KW-1185">Reference proteome</keyword>
<dbReference type="AlphaFoldDB" id="A0A811UZ98"/>
<evidence type="ECO:0000256" key="1">
    <source>
        <dbReference type="SAM" id="MobiDB-lite"/>
    </source>
</evidence>
<feature type="region of interest" description="Disordered" evidence="1">
    <location>
        <begin position="37"/>
        <end position="61"/>
    </location>
</feature>
<comment type="caution">
    <text evidence="2">The sequence shown here is derived from an EMBL/GenBank/DDBJ whole genome shotgun (WGS) entry which is preliminary data.</text>
</comment>